<evidence type="ECO:0000313" key="3">
    <source>
        <dbReference type="EMBL" id="AYM54456.1"/>
    </source>
</evidence>
<dbReference type="InterPro" id="IPR013113">
    <property type="entry name" value="SIP_FAD-bd"/>
</dbReference>
<dbReference type="InterPro" id="IPR039374">
    <property type="entry name" value="SIP_fam"/>
</dbReference>
<organism evidence="3">
    <name type="scientific">Myxococcus fulvus</name>
    <dbReference type="NCBI Taxonomy" id="33"/>
    <lineage>
        <taxon>Bacteria</taxon>
        <taxon>Pseudomonadati</taxon>
        <taxon>Myxococcota</taxon>
        <taxon>Myxococcia</taxon>
        <taxon>Myxococcales</taxon>
        <taxon>Cystobacterineae</taxon>
        <taxon>Myxococcaceae</taxon>
        <taxon>Myxococcus</taxon>
    </lineage>
</organism>
<dbReference type="Pfam" id="PF04954">
    <property type="entry name" value="SIP"/>
    <property type="match status" value="1"/>
</dbReference>
<dbReference type="SUPFAM" id="SSF63380">
    <property type="entry name" value="Riboflavin synthase domain-like"/>
    <property type="match status" value="1"/>
</dbReference>
<dbReference type="AlphaFoldDB" id="A0A3S7V0C4"/>
<name>A0A3S7V0C4_MYXFU</name>
<proteinExistence type="inferred from homology"/>
<sequence length="235" mass="25651">MPEMPAVLANTLMPWFAKPSHVARVETLAPRLRRVRFEGESLRGVVHEPGQEVEFRVNATAFRHYTPSMMDPVTGTMEVVFFLHGQEPGSAWAAALQPGDTADILGPGGRLGVDEEAPAHVFLGDETCLGLFQAMIRALPSPLRLLGAIEVEPGAEDWLERVGVPLTAVAREHGQPRGEALRVWLGRNVLPGATCYLAGHAGSIVTLRKELLERHGVSRRSVRSKAYWADGKRGL</sequence>
<dbReference type="PANTHER" id="PTHR30157">
    <property type="entry name" value="FERRIC REDUCTASE, NADPH-DEPENDENT"/>
    <property type="match status" value="1"/>
</dbReference>
<comment type="similarity">
    <text evidence="1">Belongs to the SIP oxidoreductase family.</text>
</comment>
<dbReference type="PROSITE" id="PS51384">
    <property type="entry name" value="FAD_FR"/>
    <property type="match status" value="1"/>
</dbReference>
<dbReference type="InterPro" id="IPR007037">
    <property type="entry name" value="SIP_rossman_dom"/>
</dbReference>
<dbReference type="InterPro" id="IPR017927">
    <property type="entry name" value="FAD-bd_FR_type"/>
</dbReference>
<dbReference type="InterPro" id="IPR039261">
    <property type="entry name" value="FNR_nucleotide-bd"/>
</dbReference>
<evidence type="ECO:0000259" key="2">
    <source>
        <dbReference type="PROSITE" id="PS51384"/>
    </source>
</evidence>
<dbReference type="EMBL" id="MH908923">
    <property type="protein sequence ID" value="AYM54456.1"/>
    <property type="molecule type" value="Genomic_DNA"/>
</dbReference>
<dbReference type="InterPro" id="IPR017938">
    <property type="entry name" value="Riboflavin_synthase-like_b-brl"/>
</dbReference>
<evidence type="ECO:0000256" key="1">
    <source>
        <dbReference type="ARBA" id="ARBA00035644"/>
    </source>
</evidence>
<accession>A0A3S7V0C4</accession>
<feature type="domain" description="FAD-binding FR-type" evidence="2">
    <location>
        <begin position="12"/>
        <end position="114"/>
    </location>
</feature>
<dbReference type="CDD" id="cd06193">
    <property type="entry name" value="siderophore_interacting"/>
    <property type="match status" value="1"/>
</dbReference>
<dbReference type="Pfam" id="PF08021">
    <property type="entry name" value="FAD_binding_9"/>
    <property type="match status" value="1"/>
</dbReference>
<dbReference type="GO" id="GO:0016491">
    <property type="term" value="F:oxidoreductase activity"/>
    <property type="evidence" value="ECO:0007669"/>
    <property type="project" value="InterPro"/>
</dbReference>
<reference evidence="3" key="1">
    <citation type="journal article" date="2018" name="J. Ind. Microbiol. Biotechnol.">
        <title>Genome mining reveals uncommon alkylpyrones as type III PKS products from myxobacteria.</title>
        <authorList>
            <person name="Hug J.J."/>
            <person name="Panter F."/>
            <person name="Krug D."/>
            <person name="Muller R."/>
        </authorList>
    </citation>
    <scope>NUCLEOTIDE SEQUENCE</scope>
    <source>
        <strain evidence="3">MCy10608</strain>
    </source>
</reference>
<dbReference type="PANTHER" id="PTHR30157:SF0">
    <property type="entry name" value="NADPH-DEPENDENT FERRIC-CHELATE REDUCTASE"/>
    <property type="match status" value="1"/>
</dbReference>
<dbReference type="Gene3D" id="2.40.30.10">
    <property type="entry name" value="Translation factors"/>
    <property type="match status" value="1"/>
</dbReference>
<dbReference type="Gene3D" id="3.40.50.80">
    <property type="entry name" value="Nucleotide-binding domain of ferredoxin-NADP reductase (FNR) module"/>
    <property type="match status" value="1"/>
</dbReference>
<protein>
    <submittedName>
        <fullName evidence="3">FAD-binding 9 siderophore-interacting domain protein</fullName>
    </submittedName>
</protein>